<evidence type="ECO:0000313" key="4">
    <source>
        <dbReference type="Proteomes" id="UP000719916"/>
    </source>
</evidence>
<name>A0AAP9M6C4_9FIRM</name>
<gene>
    <name evidence="2" type="ORF">FOC47_25065</name>
    <name evidence="1" type="ORF">G5B26_06520</name>
</gene>
<dbReference type="EMBL" id="JAAISW010000006">
    <property type="protein sequence ID" value="NSJ43242.1"/>
    <property type="molecule type" value="Genomic_DNA"/>
</dbReference>
<dbReference type="EMBL" id="CP050964">
    <property type="protein sequence ID" value="QIX93519.1"/>
    <property type="molecule type" value="Genomic_DNA"/>
</dbReference>
<dbReference type="Proteomes" id="UP000501069">
    <property type="component" value="Chromosome"/>
</dbReference>
<evidence type="ECO:0000313" key="1">
    <source>
        <dbReference type="EMBL" id="NSJ43242.1"/>
    </source>
</evidence>
<accession>A0AAP9M6C4</accession>
<proteinExistence type="predicted"/>
<evidence type="ECO:0000313" key="2">
    <source>
        <dbReference type="EMBL" id="QIX93519.1"/>
    </source>
</evidence>
<dbReference type="AlphaFoldDB" id="A0AAP9M6C4"/>
<reference evidence="1" key="3">
    <citation type="submission" date="2020-02" db="EMBL/GenBank/DDBJ databases">
        <authorList>
            <person name="Littmann E."/>
            <person name="Sorbara M."/>
        </authorList>
    </citation>
    <scope>NUCLEOTIDE SEQUENCE</scope>
    <source>
        <strain evidence="1">MSK.2.26</strain>
    </source>
</reference>
<protein>
    <submittedName>
        <fullName evidence="2">Uncharacterized protein</fullName>
    </submittedName>
</protein>
<dbReference type="GeneID" id="57964471"/>
<dbReference type="RefSeq" id="WP_038259957.1">
    <property type="nucleotide sequence ID" value="NZ_CABKQO010000001.1"/>
</dbReference>
<reference evidence="2 3" key="1">
    <citation type="submission" date="2019-11" db="EMBL/GenBank/DDBJ databases">
        <title>FDA dAtabase for Regulatory Grade micrObial Sequences (FDA-ARGOS): Supporting development and validation of Infectious Disease Dx tests.</title>
        <authorList>
            <person name="Turner S."/>
            <person name="Byrd R."/>
            <person name="Tallon L."/>
            <person name="Sadzewicz L."/>
            <person name="Vavikolanu K."/>
            <person name="Mehta A."/>
            <person name="Aluvathingal J."/>
            <person name="Nadendla S."/>
            <person name="Myers T."/>
            <person name="Yan Y."/>
            <person name="Sichtig H."/>
        </authorList>
    </citation>
    <scope>NUCLEOTIDE SEQUENCE [LARGE SCALE GENOMIC DNA]</scope>
    <source>
        <strain evidence="2 3">FDAARGOS_739</strain>
    </source>
</reference>
<organism evidence="2 3">
    <name type="scientific">Enterocloster clostridioformis</name>
    <dbReference type="NCBI Taxonomy" id="1531"/>
    <lineage>
        <taxon>Bacteria</taxon>
        <taxon>Bacillati</taxon>
        <taxon>Bacillota</taxon>
        <taxon>Clostridia</taxon>
        <taxon>Lachnospirales</taxon>
        <taxon>Lachnospiraceae</taxon>
        <taxon>Enterocloster</taxon>
    </lineage>
</organism>
<sequence length="88" mass="10049">MDKQDDRESFVLKESGFGAEKLFRGRIFWQGCVSSACGHPYKCRCADPPVSWERMDIDTYDNFLLIKMKNLSRYKEKGVGGGYNQGSV</sequence>
<dbReference type="Proteomes" id="UP000719916">
    <property type="component" value="Unassembled WGS sequence"/>
</dbReference>
<reference evidence="1 4" key="2">
    <citation type="journal article" date="2020" name="Cell Host Microbe">
        <title>Functional and Genomic Variation between Human-Derived Isolates of Lachnospiraceae Reveals Inter- and Intra-Species Diversity.</title>
        <authorList>
            <person name="Sorbara M.T."/>
            <person name="Littmann E.R."/>
            <person name="Fontana E."/>
            <person name="Moody T.U."/>
            <person name="Kohout C.E."/>
            <person name="Gjonbalaj M."/>
            <person name="Eaton V."/>
            <person name="Seok R."/>
            <person name="Leiner I.M."/>
            <person name="Pamer E.G."/>
        </authorList>
    </citation>
    <scope>NUCLEOTIDE SEQUENCE [LARGE SCALE GENOMIC DNA]</scope>
    <source>
        <strain evidence="1 4">MSK.2.26</strain>
    </source>
</reference>
<evidence type="ECO:0000313" key="3">
    <source>
        <dbReference type="Proteomes" id="UP000501069"/>
    </source>
</evidence>